<dbReference type="Pfam" id="PF00107">
    <property type="entry name" value="ADH_zinc_N"/>
    <property type="match status" value="1"/>
</dbReference>
<evidence type="ECO:0000259" key="13">
    <source>
        <dbReference type="SMART" id="SM00829"/>
    </source>
</evidence>
<dbReference type="InterPro" id="IPR011009">
    <property type="entry name" value="Kinase-like_dom_sf"/>
</dbReference>
<comment type="caution">
    <text evidence="14">The sequence shown here is derived from an EMBL/GenBank/DDBJ whole genome shotgun (WGS) entry which is preliminary data.</text>
</comment>
<proteinExistence type="inferred from homology"/>
<comment type="catalytic activity">
    <reaction evidence="12">
        <text>a 2,3-saturated acyl-[ACP] + NADP(+) = a (2E)-enoyl-[ACP] + NADPH + H(+)</text>
        <dbReference type="Rhea" id="RHEA:22564"/>
        <dbReference type="Rhea" id="RHEA-COMP:9925"/>
        <dbReference type="Rhea" id="RHEA-COMP:9926"/>
        <dbReference type="ChEBI" id="CHEBI:15378"/>
        <dbReference type="ChEBI" id="CHEBI:57783"/>
        <dbReference type="ChEBI" id="CHEBI:58349"/>
        <dbReference type="ChEBI" id="CHEBI:78784"/>
        <dbReference type="ChEBI" id="CHEBI:78785"/>
        <dbReference type="EC" id="1.3.1.104"/>
    </reaction>
</comment>
<evidence type="ECO:0000256" key="11">
    <source>
        <dbReference type="ARBA" id="ARBA00038963"/>
    </source>
</evidence>
<dbReference type="PANTHER" id="PTHR43981:SF2">
    <property type="entry name" value="ENOYL-[ACYL-CARRIER-PROTEIN] REDUCTASE, MITOCHONDRIAL"/>
    <property type="match status" value="1"/>
</dbReference>
<dbReference type="AlphaFoldDB" id="A0A9P8CXM8"/>
<keyword evidence="8" id="KW-0443">Lipid metabolism</keyword>
<dbReference type="Gene3D" id="3.90.180.10">
    <property type="entry name" value="Medium-chain alcohol dehydrogenases, catalytic domain"/>
    <property type="match status" value="1"/>
</dbReference>
<dbReference type="Gene3D" id="3.30.200.20">
    <property type="entry name" value="Phosphorylase Kinase, domain 1"/>
    <property type="match status" value="1"/>
</dbReference>
<dbReference type="Gene3D" id="3.40.50.720">
    <property type="entry name" value="NAD(P)-binding Rossmann-like Domain"/>
    <property type="match status" value="1"/>
</dbReference>
<keyword evidence="7" id="KW-0560">Oxidoreductase</keyword>
<dbReference type="Proteomes" id="UP000717515">
    <property type="component" value="Unassembled WGS sequence"/>
</dbReference>
<keyword evidence="9" id="KW-0496">Mitochondrion</keyword>
<dbReference type="CDD" id="cd08290">
    <property type="entry name" value="ETR"/>
    <property type="match status" value="1"/>
</dbReference>
<dbReference type="Gene3D" id="3.90.1200.10">
    <property type="match status" value="1"/>
</dbReference>
<evidence type="ECO:0000256" key="8">
    <source>
        <dbReference type="ARBA" id="ARBA00023098"/>
    </source>
</evidence>
<dbReference type="SUPFAM" id="SSF50129">
    <property type="entry name" value="GroES-like"/>
    <property type="match status" value="1"/>
</dbReference>
<dbReference type="InterPro" id="IPR011032">
    <property type="entry name" value="GroES-like_sf"/>
</dbReference>
<evidence type="ECO:0000256" key="3">
    <source>
        <dbReference type="ARBA" id="ARBA00022516"/>
    </source>
</evidence>
<dbReference type="GO" id="GO:0141148">
    <property type="term" value="F:enoyl-[acyl-carrier-protein] reductase (NADPH) activity"/>
    <property type="evidence" value="ECO:0007669"/>
    <property type="project" value="UniProtKB-EC"/>
</dbReference>
<evidence type="ECO:0000256" key="5">
    <source>
        <dbReference type="ARBA" id="ARBA00022857"/>
    </source>
</evidence>
<dbReference type="SUPFAM" id="SSF56112">
    <property type="entry name" value="Protein kinase-like (PK-like)"/>
    <property type="match status" value="1"/>
</dbReference>
<comment type="subcellular location">
    <subcellularLocation>
        <location evidence="1">Mitochondrion</location>
    </subcellularLocation>
</comment>
<keyword evidence="3" id="KW-0444">Lipid biosynthesis</keyword>
<evidence type="ECO:0000256" key="1">
    <source>
        <dbReference type="ARBA" id="ARBA00004173"/>
    </source>
</evidence>
<evidence type="ECO:0000256" key="6">
    <source>
        <dbReference type="ARBA" id="ARBA00022946"/>
    </source>
</evidence>
<organism evidence="14 15">
    <name type="scientific">Mortierella alpina</name>
    <name type="common">Oleaginous fungus</name>
    <name type="synonym">Mortierella renispora</name>
    <dbReference type="NCBI Taxonomy" id="64518"/>
    <lineage>
        <taxon>Eukaryota</taxon>
        <taxon>Fungi</taxon>
        <taxon>Fungi incertae sedis</taxon>
        <taxon>Mucoromycota</taxon>
        <taxon>Mortierellomycotina</taxon>
        <taxon>Mortierellomycetes</taxon>
        <taxon>Mortierellales</taxon>
        <taxon>Mortierellaceae</taxon>
        <taxon>Mortierella</taxon>
    </lineage>
</organism>
<accession>A0A9P8CXM8</accession>
<evidence type="ECO:0000313" key="15">
    <source>
        <dbReference type="Proteomes" id="UP000717515"/>
    </source>
</evidence>
<keyword evidence="4" id="KW-0276">Fatty acid metabolism</keyword>
<evidence type="ECO:0000256" key="9">
    <source>
        <dbReference type="ARBA" id="ARBA00023128"/>
    </source>
</evidence>
<evidence type="ECO:0000256" key="12">
    <source>
        <dbReference type="ARBA" id="ARBA00048843"/>
    </source>
</evidence>
<dbReference type="GO" id="GO:0005739">
    <property type="term" value="C:mitochondrion"/>
    <property type="evidence" value="ECO:0007669"/>
    <property type="project" value="UniProtKB-SubCell"/>
</dbReference>
<dbReference type="SUPFAM" id="SSF51735">
    <property type="entry name" value="NAD(P)-binding Rossmann-fold domains"/>
    <property type="match status" value="1"/>
</dbReference>
<sequence>MDFETEAGILHYLQSRDNTRSIVAVKKLSGGNANYVYRGTIAEPRSDLFGGRSTVVIKHAAGHSASNRQMALYSDRMTFEQTVLGIVAEASDNKNNHNNTNNKEDESIETTYVKVPRVLYWDHENNIVVQEDAGVKSTHLKEFISSHAHPPNPRLAKLIGSSLGEFIARLHLYGFRHRSELYPGKMANTEALGLSRLILYDQFPKAANKYMEDQPQFDRDVIDLASKWGGDRLMNEPETLAHGDYWPGNFLVDTSTGEGDEITIKHMYIVDWEMSRYAPAAMDLGQFMAEAFSLNKYRHPCEDIMTSFLETYCKAYGDRLTTTDLKTAVIHCGGHLMAWTPYTGWFKEDDDHDAKAKEITLIGAEFIKRAWIEDWAWIRQETAFRDAAARLVAPAVSSLLRSRYTPAQGTHPHSGFSSSGPWHSRIERLQRDSRRCMSLAATGTKDSTRATALVYSTYGRPAEVLKVLKHTLEPPTEDSVQVQFLASPINPADINQVEGVYPLKPPMTTNLYASSASSSSDERPPVAVGGNEGVAIVTKIGLKAGHLFKVGDWVVMGSAGLGTWRSHGNFKAKDLTKVRAVEKMNEGGDSSDLDVVQLATLTVNPCTAYRMLRDFRNLSSGDFIIQNGANSGVGEAVIQLAKPLGVKTINIIRNRPGHEEVAERLKSLGATHILTDDQLGKLETKELVKSWVQKGEVKLGFNCVGGKPTTEMARLLSKNGHLITYGAMSRQPLVLPASLQIFKNVHASGFWLTAWNDQHSSEERQEMIDRVLESMKQGQFAEVNCTRNQWSVISADVSALEGRLLEAVKKAASSGFGKQVFVME</sequence>
<evidence type="ECO:0000256" key="2">
    <source>
        <dbReference type="ARBA" id="ARBA00010371"/>
    </source>
</evidence>
<keyword evidence="10" id="KW-0275">Fatty acid biosynthesis</keyword>
<dbReference type="GO" id="GO:0006633">
    <property type="term" value="P:fatty acid biosynthetic process"/>
    <property type="evidence" value="ECO:0007669"/>
    <property type="project" value="UniProtKB-KW"/>
</dbReference>
<dbReference type="InterPro" id="IPR051034">
    <property type="entry name" value="Mito_Enoyl-ACP_Reductase"/>
</dbReference>
<evidence type="ECO:0000256" key="10">
    <source>
        <dbReference type="ARBA" id="ARBA00023160"/>
    </source>
</evidence>
<name>A0A9P8CXM8_MORAP</name>
<dbReference type="EMBL" id="JAIFTL010000143">
    <property type="protein sequence ID" value="KAG9322494.1"/>
    <property type="molecule type" value="Genomic_DNA"/>
</dbReference>
<evidence type="ECO:0000256" key="7">
    <source>
        <dbReference type="ARBA" id="ARBA00023002"/>
    </source>
</evidence>
<dbReference type="Pfam" id="PF01636">
    <property type="entry name" value="APH"/>
    <property type="match status" value="1"/>
</dbReference>
<dbReference type="SMART" id="SM00829">
    <property type="entry name" value="PKS_ER"/>
    <property type="match status" value="1"/>
</dbReference>
<evidence type="ECO:0000313" key="14">
    <source>
        <dbReference type="EMBL" id="KAG9322494.1"/>
    </source>
</evidence>
<dbReference type="PANTHER" id="PTHR43981">
    <property type="entry name" value="ENOYL-[ACYL-CARRIER-PROTEIN] REDUCTASE, MITOCHONDRIAL"/>
    <property type="match status" value="1"/>
</dbReference>
<evidence type="ECO:0000256" key="4">
    <source>
        <dbReference type="ARBA" id="ARBA00022832"/>
    </source>
</evidence>
<keyword evidence="5" id="KW-0521">NADP</keyword>
<feature type="domain" description="Enoyl reductase (ER)" evidence="13">
    <location>
        <begin position="460"/>
        <end position="821"/>
    </location>
</feature>
<dbReference type="InterPro" id="IPR020843">
    <property type="entry name" value="ER"/>
</dbReference>
<protein>
    <recommendedName>
        <fullName evidence="11">enoyl-[acyl-carrier-protein] reductase</fullName>
        <ecNumber evidence="11">1.3.1.104</ecNumber>
    </recommendedName>
</protein>
<gene>
    <name evidence="14" type="ORF">KVV02_006657</name>
</gene>
<reference evidence="14" key="1">
    <citation type="submission" date="2021-07" db="EMBL/GenBank/DDBJ databases">
        <title>Draft genome of Mortierella alpina, strain LL118, isolated from an aspen leaf litter sample.</title>
        <authorList>
            <person name="Yang S."/>
            <person name="Vinatzer B.A."/>
        </authorList>
    </citation>
    <scope>NUCLEOTIDE SEQUENCE</scope>
    <source>
        <strain evidence="14">LL118</strain>
    </source>
</reference>
<dbReference type="InterPro" id="IPR013149">
    <property type="entry name" value="ADH-like_C"/>
</dbReference>
<dbReference type="InterPro" id="IPR002575">
    <property type="entry name" value="Aminoglycoside_PTrfase"/>
</dbReference>
<dbReference type="InterPro" id="IPR036291">
    <property type="entry name" value="NAD(P)-bd_dom_sf"/>
</dbReference>
<dbReference type="FunFam" id="3.40.50.720:FF:000112">
    <property type="entry name" value="Enoyl-[acyl-carrier-protein] reductase 1, mitochondrial"/>
    <property type="match status" value="1"/>
</dbReference>
<comment type="similarity">
    <text evidence="2">Belongs to the zinc-containing alcohol dehydrogenase family. Quinone oxidoreductase subfamily.</text>
</comment>
<keyword evidence="6" id="KW-0809">Transit peptide</keyword>
<dbReference type="EC" id="1.3.1.104" evidence="11"/>